<dbReference type="InterPro" id="IPR057386">
    <property type="entry name" value="Tad6-like"/>
</dbReference>
<dbReference type="AlphaFoldDB" id="A0A9E4KB41"/>
<comment type="caution">
    <text evidence="1">The sequence shown here is derived from an EMBL/GenBank/DDBJ whole genome shotgun (WGS) entry which is preliminary data.</text>
</comment>
<reference evidence="1" key="1">
    <citation type="journal article" date="2021" name="Proc. Natl. Acad. Sci. U.S.A.">
        <title>Global biogeography of chemosynthetic symbionts reveals both localized and globally distributed symbiont groups. .</title>
        <authorList>
            <person name="Osvatic J.T."/>
            <person name="Wilkins L.G.E."/>
            <person name="Leibrecht L."/>
            <person name="Leray M."/>
            <person name="Zauner S."/>
            <person name="Polzin J."/>
            <person name="Camacho Y."/>
            <person name="Gros O."/>
            <person name="van Gils J.A."/>
            <person name="Eisen J.A."/>
            <person name="Petersen J.M."/>
            <person name="Yuen B."/>
        </authorList>
    </citation>
    <scope>NUCLEOTIDE SEQUENCE</scope>
    <source>
        <strain evidence="1">MAGclacostrist064TRANS</strain>
    </source>
</reference>
<dbReference type="Pfam" id="PF25188">
    <property type="entry name" value="Tad6"/>
    <property type="match status" value="1"/>
</dbReference>
<sequence>MEPKEWLDKVAYIGEMDTGFGLDNVYLSNFDDSYIAHVGMEESIRYLAEREITDELQHGVGFSPKTGKWYGWSHRAICGFEIGSECKKGHCHYVAATPEDMIDDYANFFADISEECAKQRRAECQILEDRSGIRILQTPIKLPVIKDISDLEDGLDNPGSLPEELLFENDMQVIKCGRGEWVAKTLEDAKQMAIDFNKSVS</sequence>
<dbReference type="Proteomes" id="UP000886667">
    <property type="component" value="Unassembled WGS sequence"/>
</dbReference>
<evidence type="ECO:0000313" key="1">
    <source>
        <dbReference type="EMBL" id="MCG7945838.1"/>
    </source>
</evidence>
<dbReference type="EMBL" id="JAEPCM010000186">
    <property type="protein sequence ID" value="MCG7945838.1"/>
    <property type="molecule type" value="Genomic_DNA"/>
</dbReference>
<accession>A0A9E4KB41</accession>
<organism evidence="1 2">
    <name type="scientific">Candidatus Thiodiazotropha taylori</name>
    <dbReference type="NCBI Taxonomy" id="2792791"/>
    <lineage>
        <taxon>Bacteria</taxon>
        <taxon>Pseudomonadati</taxon>
        <taxon>Pseudomonadota</taxon>
        <taxon>Gammaproteobacteria</taxon>
        <taxon>Chromatiales</taxon>
        <taxon>Sedimenticolaceae</taxon>
        <taxon>Candidatus Thiodiazotropha</taxon>
    </lineage>
</organism>
<name>A0A9E4KB41_9GAMM</name>
<evidence type="ECO:0000313" key="2">
    <source>
        <dbReference type="Proteomes" id="UP000886667"/>
    </source>
</evidence>
<proteinExistence type="predicted"/>
<gene>
    <name evidence="1" type="ORF">JAZ07_05755</name>
</gene>
<protein>
    <submittedName>
        <fullName evidence="1">Uncharacterized protein</fullName>
    </submittedName>
</protein>